<feature type="transmembrane region" description="Helical" evidence="5">
    <location>
        <begin position="227"/>
        <end position="248"/>
    </location>
</feature>
<evidence type="ECO:0000313" key="7">
    <source>
        <dbReference type="EMBL" id="KAJ8041057.1"/>
    </source>
</evidence>
<feature type="domain" description="EamA" evidence="6">
    <location>
        <begin position="197"/>
        <end position="330"/>
    </location>
</feature>
<dbReference type="AlphaFoldDB" id="A0A9Q1C993"/>
<dbReference type="PANTHER" id="PTHR22911">
    <property type="entry name" value="ACYL-MALONYL CONDENSING ENZYME-RELATED"/>
    <property type="match status" value="1"/>
</dbReference>
<feature type="transmembrane region" description="Helical" evidence="5">
    <location>
        <begin position="104"/>
        <end position="128"/>
    </location>
</feature>
<evidence type="ECO:0000256" key="3">
    <source>
        <dbReference type="ARBA" id="ARBA00022989"/>
    </source>
</evidence>
<accession>A0A9Q1C993</accession>
<feature type="transmembrane region" description="Helical" evidence="5">
    <location>
        <begin position="260"/>
        <end position="279"/>
    </location>
</feature>
<dbReference type="Pfam" id="PF00892">
    <property type="entry name" value="EamA"/>
    <property type="match status" value="2"/>
</dbReference>
<evidence type="ECO:0000256" key="4">
    <source>
        <dbReference type="ARBA" id="ARBA00023136"/>
    </source>
</evidence>
<feature type="transmembrane region" description="Helical" evidence="5">
    <location>
        <begin position="159"/>
        <end position="176"/>
    </location>
</feature>
<dbReference type="InterPro" id="IPR000620">
    <property type="entry name" value="EamA_dom"/>
</dbReference>
<organism evidence="7 8">
    <name type="scientific">Holothuria leucospilota</name>
    <name type="common">Black long sea cucumber</name>
    <name type="synonym">Mertensiothuria leucospilota</name>
    <dbReference type="NCBI Taxonomy" id="206669"/>
    <lineage>
        <taxon>Eukaryota</taxon>
        <taxon>Metazoa</taxon>
        <taxon>Echinodermata</taxon>
        <taxon>Eleutherozoa</taxon>
        <taxon>Echinozoa</taxon>
        <taxon>Holothuroidea</taxon>
        <taxon>Aspidochirotacea</taxon>
        <taxon>Aspidochirotida</taxon>
        <taxon>Holothuriidae</taxon>
        <taxon>Holothuria</taxon>
    </lineage>
</organism>
<reference evidence="7" key="1">
    <citation type="submission" date="2021-10" db="EMBL/GenBank/DDBJ databases">
        <title>Tropical sea cucumber genome reveals ecological adaptation and Cuvierian tubules defense mechanism.</title>
        <authorList>
            <person name="Chen T."/>
        </authorList>
    </citation>
    <scope>NUCLEOTIDE SEQUENCE</scope>
    <source>
        <strain evidence="7">Nanhai2018</strain>
        <tissue evidence="7">Muscle</tissue>
    </source>
</reference>
<feature type="transmembrane region" description="Helical" evidence="5">
    <location>
        <begin position="313"/>
        <end position="332"/>
    </location>
</feature>
<evidence type="ECO:0000256" key="2">
    <source>
        <dbReference type="ARBA" id="ARBA00022692"/>
    </source>
</evidence>
<protein>
    <submittedName>
        <fullName evidence="7">Solute carrier family 35 member G1</fullName>
    </submittedName>
</protein>
<dbReference type="Proteomes" id="UP001152320">
    <property type="component" value="Chromosome 5"/>
</dbReference>
<evidence type="ECO:0000256" key="1">
    <source>
        <dbReference type="ARBA" id="ARBA00004141"/>
    </source>
</evidence>
<dbReference type="EMBL" id="JAIZAY010000005">
    <property type="protein sequence ID" value="KAJ8041057.1"/>
    <property type="molecule type" value="Genomic_DNA"/>
</dbReference>
<feature type="transmembrane region" description="Helical" evidence="5">
    <location>
        <begin position="196"/>
        <end position="215"/>
    </location>
</feature>
<dbReference type="OrthoDB" id="306876at2759"/>
<dbReference type="GO" id="GO:0016020">
    <property type="term" value="C:membrane"/>
    <property type="evidence" value="ECO:0007669"/>
    <property type="project" value="UniProtKB-SubCell"/>
</dbReference>
<comment type="subcellular location">
    <subcellularLocation>
        <location evidence="1">Membrane</location>
        <topology evidence="1">Multi-pass membrane protein</topology>
    </subcellularLocation>
</comment>
<feature type="transmembrane region" description="Helical" evidence="5">
    <location>
        <begin position="286"/>
        <end position="307"/>
    </location>
</feature>
<keyword evidence="4 5" id="KW-0472">Membrane</keyword>
<keyword evidence="3 5" id="KW-1133">Transmembrane helix</keyword>
<feature type="transmembrane region" description="Helical" evidence="5">
    <location>
        <begin position="134"/>
        <end position="152"/>
    </location>
</feature>
<proteinExistence type="predicted"/>
<evidence type="ECO:0000259" key="6">
    <source>
        <dbReference type="Pfam" id="PF00892"/>
    </source>
</evidence>
<comment type="caution">
    <text evidence="7">The sequence shown here is derived from an EMBL/GenBank/DDBJ whole genome shotgun (WGS) entry which is preliminary data.</text>
</comment>
<dbReference type="PANTHER" id="PTHR22911:SF6">
    <property type="entry name" value="SOLUTE CARRIER FAMILY 35 MEMBER G1"/>
    <property type="match status" value="1"/>
</dbReference>
<feature type="transmembrane region" description="Helical" evidence="5">
    <location>
        <begin position="68"/>
        <end position="92"/>
    </location>
</feature>
<sequence>MEVDHVVTKEIEHMGQLEVLEENESPSQRSLCPTSFFHRYAGSFITVLAVLVMSFADTCVELSTQTLNSFLVTVLFSSSMFIEAFCCTVISGKIFECRRYEKSAVAFLVLCGLSNSGALTLINAAIAFIPVGDAISILRSMPVFAGLFGWILVGQRMKIIDCILAICCIVGVALIARPSFIFHTPGADHESEVKTILGVALALGSAIAFALSFVIGRKLSDKNVHSFVIISVNALFTVLLNSGLVTILQQWSHIDDFCPVGISLLGGSLHAVGQILVFIALSKERAVVVTVILASEIIYVYTLQILIVQLIPHWLSGVGALIILFACVGMAISEAQQNKEGE</sequence>
<evidence type="ECO:0000256" key="5">
    <source>
        <dbReference type="SAM" id="Phobius"/>
    </source>
</evidence>
<dbReference type="SUPFAM" id="SSF103481">
    <property type="entry name" value="Multidrug resistance efflux transporter EmrE"/>
    <property type="match status" value="1"/>
</dbReference>
<keyword evidence="2 5" id="KW-0812">Transmembrane</keyword>
<gene>
    <name evidence="7" type="ORF">HOLleu_11758</name>
</gene>
<evidence type="ECO:0000313" key="8">
    <source>
        <dbReference type="Proteomes" id="UP001152320"/>
    </source>
</evidence>
<feature type="transmembrane region" description="Helical" evidence="5">
    <location>
        <begin position="37"/>
        <end position="56"/>
    </location>
</feature>
<name>A0A9Q1C993_HOLLE</name>
<keyword evidence="8" id="KW-1185">Reference proteome</keyword>
<dbReference type="InterPro" id="IPR037185">
    <property type="entry name" value="EmrE-like"/>
</dbReference>
<feature type="domain" description="EamA" evidence="6">
    <location>
        <begin position="42"/>
        <end position="176"/>
    </location>
</feature>